<evidence type="ECO:0000256" key="1">
    <source>
        <dbReference type="ARBA" id="ARBA00000012"/>
    </source>
</evidence>
<dbReference type="OrthoDB" id="9811744at2"/>
<evidence type="ECO:0000256" key="4">
    <source>
        <dbReference type="ARBA" id="ARBA00012458"/>
    </source>
</evidence>
<dbReference type="EC" id="2.5.1.15" evidence="4 9"/>
<keyword evidence="6 9" id="KW-0479">Metal-binding</keyword>
<evidence type="ECO:0000313" key="12">
    <source>
        <dbReference type="Proteomes" id="UP000431264"/>
    </source>
</evidence>
<dbReference type="GO" id="GO:0046654">
    <property type="term" value="P:tetrahydrofolate biosynthetic process"/>
    <property type="evidence" value="ECO:0007669"/>
    <property type="project" value="UniProtKB-UniPathway"/>
</dbReference>
<dbReference type="GO" id="GO:0005829">
    <property type="term" value="C:cytosol"/>
    <property type="evidence" value="ECO:0007669"/>
    <property type="project" value="TreeGrafter"/>
</dbReference>
<accession>A0A6I4II24</accession>
<dbReference type="CDD" id="cd00739">
    <property type="entry name" value="DHPS"/>
    <property type="match status" value="1"/>
</dbReference>
<keyword evidence="7 9" id="KW-0460">Magnesium</keyword>
<dbReference type="UniPathway" id="UPA00077">
    <property type="reaction ID" value="UER00156"/>
</dbReference>
<comment type="pathway">
    <text evidence="3 9">Cofactor biosynthesis; tetrahydrofolate biosynthesis; 7,8-dihydrofolate from 2-amino-4-hydroxy-6-hydroxymethyl-7,8-dihydropteridine diphosphate and 4-aminobenzoate: step 1/2.</text>
</comment>
<evidence type="ECO:0000256" key="5">
    <source>
        <dbReference type="ARBA" id="ARBA00022679"/>
    </source>
</evidence>
<evidence type="ECO:0000256" key="3">
    <source>
        <dbReference type="ARBA" id="ARBA00004763"/>
    </source>
</evidence>
<evidence type="ECO:0000256" key="2">
    <source>
        <dbReference type="ARBA" id="ARBA00001946"/>
    </source>
</evidence>
<dbReference type="InterPro" id="IPR011005">
    <property type="entry name" value="Dihydropteroate_synth-like_sf"/>
</dbReference>
<dbReference type="RefSeq" id="WP_140997725.1">
    <property type="nucleotide sequence ID" value="NZ_VDCZ01000006.1"/>
</dbReference>
<dbReference type="PANTHER" id="PTHR20941">
    <property type="entry name" value="FOLATE SYNTHESIS PROTEINS"/>
    <property type="match status" value="1"/>
</dbReference>
<dbReference type="GO" id="GO:0004156">
    <property type="term" value="F:dihydropteroate synthase activity"/>
    <property type="evidence" value="ECO:0007669"/>
    <property type="project" value="UniProtKB-EC"/>
</dbReference>
<dbReference type="GO" id="GO:0046656">
    <property type="term" value="P:folic acid biosynthetic process"/>
    <property type="evidence" value="ECO:0007669"/>
    <property type="project" value="UniProtKB-KW"/>
</dbReference>
<reference evidence="12" key="1">
    <citation type="submission" date="2019-05" db="EMBL/GenBank/DDBJ databases">
        <title>Flavobacterium profundi sp. nov., isolated from a deep-sea seamount.</title>
        <authorList>
            <person name="Zhang D.-C."/>
        </authorList>
    </citation>
    <scope>NUCLEOTIDE SEQUENCE [LARGE SCALE GENOMIC DNA]</scope>
    <source>
        <strain evidence="12">TP390</strain>
    </source>
</reference>
<evidence type="ECO:0000259" key="10">
    <source>
        <dbReference type="PROSITE" id="PS50972"/>
    </source>
</evidence>
<protein>
    <recommendedName>
        <fullName evidence="4 9">Dihydropteroate synthase</fullName>
        <shortName evidence="9">DHPS</shortName>
        <ecNumber evidence="4 9">2.5.1.15</ecNumber>
    </recommendedName>
    <alternativeName>
        <fullName evidence="9">Dihydropteroate pyrophosphorylase</fullName>
    </alternativeName>
</protein>
<dbReference type="PROSITE" id="PS50972">
    <property type="entry name" value="PTERIN_BINDING"/>
    <property type="match status" value="1"/>
</dbReference>
<dbReference type="EMBL" id="WQLW01000006">
    <property type="protein sequence ID" value="MVO09340.1"/>
    <property type="molecule type" value="Genomic_DNA"/>
</dbReference>
<evidence type="ECO:0000256" key="9">
    <source>
        <dbReference type="RuleBase" id="RU361205"/>
    </source>
</evidence>
<dbReference type="Proteomes" id="UP000431264">
    <property type="component" value="Unassembled WGS sequence"/>
</dbReference>
<sequence length="274" mass="30817">MTINCRGKLIDLSRPKVMGILNTTPDSFYDGGKYKNDQAILQQVEKMLKEGATFIDIGAYSSKPGAAFVSEEEEINRLLPIIDLIVNRFPEILVSVDTFRSSVAEAAVLHGASIINDIAAGFLDEKMLSMVAKLQVPYIMMHMKGTPETMQSLAFYEDIFKEMMYYFSERIAVARSYGINDLILDPGFGFAKTLEHNYQLMQHLNYFQHLDLPILIGVSRKSMLYKLLETTPEHALNGTTILNTIALQKGASILRVHDVKEAVECITILEELKK</sequence>
<comment type="cofactor">
    <cofactor evidence="2 9">
        <name>Mg(2+)</name>
        <dbReference type="ChEBI" id="CHEBI:18420"/>
    </cofactor>
</comment>
<dbReference type="NCBIfam" id="TIGR01496">
    <property type="entry name" value="DHPS"/>
    <property type="match status" value="1"/>
</dbReference>
<comment type="similarity">
    <text evidence="9">Belongs to the DHPS family.</text>
</comment>
<dbReference type="Gene3D" id="3.20.20.20">
    <property type="entry name" value="Dihydropteroate synthase-like"/>
    <property type="match status" value="1"/>
</dbReference>
<comment type="caution">
    <text evidence="11">The sequence shown here is derived from an EMBL/GenBank/DDBJ whole genome shotgun (WGS) entry which is preliminary data.</text>
</comment>
<dbReference type="PROSITE" id="PS00792">
    <property type="entry name" value="DHPS_1"/>
    <property type="match status" value="1"/>
</dbReference>
<name>A0A6I4II24_9FLAO</name>
<keyword evidence="8 9" id="KW-0289">Folate biosynthesis</keyword>
<dbReference type="InterPro" id="IPR045031">
    <property type="entry name" value="DHP_synth-like"/>
</dbReference>
<dbReference type="AlphaFoldDB" id="A0A6I4II24"/>
<comment type="catalytic activity">
    <reaction evidence="1">
        <text>(7,8-dihydropterin-6-yl)methyl diphosphate + 4-aminobenzoate = 7,8-dihydropteroate + diphosphate</text>
        <dbReference type="Rhea" id="RHEA:19949"/>
        <dbReference type="ChEBI" id="CHEBI:17836"/>
        <dbReference type="ChEBI" id="CHEBI:17839"/>
        <dbReference type="ChEBI" id="CHEBI:33019"/>
        <dbReference type="ChEBI" id="CHEBI:72950"/>
        <dbReference type="EC" id="2.5.1.15"/>
    </reaction>
</comment>
<evidence type="ECO:0000256" key="8">
    <source>
        <dbReference type="ARBA" id="ARBA00022909"/>
    </source>
</evidence>
<keyword evidence="12" id="KW-1185">Reference proteome</keyword>
<proteinExistence type="inferred from homology"/>
<evidence type="ECO:0000256" key="6">
    <source>
        <dbReference type="ARBA" id="ARBA00022723"/>
    </source>
</evidence>
<dbReference type="InterPro" id="IPR000489">
    <property type="entry name" value="Pterin-binding_dom"/>
</dbReference>
<dbReference type="Pfam" id="PF00809">
    <property type="entry name" value="Pterin_bind"/>
    <property type="match status" value="1"/>
</dbReference>
<dbReference type="SUPFAM" id="SSF51717">
    <property type="entry name" value="Dihydropteroate synthetase-like"/>
    <property type="match status" value="1"/>
</dbReference>
<dbReference type="InterPro" id="IPR006390">
    <property type="entry name" value="DHP_synth_dom"/>
</dbReference>
<evidence type="ECO:0000313" key="11">
    <source>
        <dbReference type="EMBL" id="MVO09340.1"/>
    </source>
</evidence>
<organism evidence="11 12">
    <name type="scientific">Flavobacterium profundi</name>
    <dbReference type="NCBI Taxonomy" id="1774945"/>
    <lineage>
        <taxon>Bacteria</taxon>
        <taxon>Pseudomonadati</taxon>
        <taxon>Bacteroidota</taxon>
        <taxon>Flavobacteriia</taxon>
        <taxon>Flavobacteriales</taxon>
        <taxon>Flavobacteriaceae</taxon>
        <taxon>Flavobacterium</taxon>
    </lineage>
</organism>
<dbReference type="PANTHER" id="PTHR20941:SF1">
    <property type="entry name" value="FOLIC ACID SYNTHESIS PROTEIN FOL1"/>
    <property type="match status" value="1"/>
</dbReference>
<gene>
    <name evidence="11" type="primary">folP</name>
    <name evidence="11" type="ORF">GOQ30_09235</name>
</gene>
<dbReference type="GO" id="GO:0046872">
    <property type="term" value="F:metal ion binding"/>
    <property type="evidence" value="ECO:0007669"/>
    <property type="project" value="UniProtKB-KW"/>
</dbReference>
<evidence type="ECO:0000256" key="7">
    <source>
        <dbReference type="ARBA" id="ARBA00022842"/>
    </source>
</evidence>
<comment type="function">
    <text evidence="9">Catalyzes the condensation of para-aminobenzoate (pABA) with 6-hydroxymethyl-7,8-dihydropterin diphosphate (DHPt-PP) to form 7,8-dihydropteroate (H2Pte), the immediate precursor of folate derivatives.</text>
</comment>
<keyword evidence="5 9" id="KW-0808">Transferase</keyword>
<feature type="domain" description="Pterin-binding" evidence="10">
    <location>
        <begin position="15"/>
        <end position="267"/>
    </location>
</feature>